<dbReference type="GO" id="GO:0016020">
    <property type="term" value="C:membrane"/>
    <property type="evidence" value="ECO:0007669"/>
    <property type="project" value="UniProtKB-SubCell"/>
</dbReference>
<dbReference type="Proteomes" id="UP000784294">
    <property type="component" value="Unassembled WGS sequence"/>
</dbReference>
<keyword evidence="4" id="KW-1133">Transmembrane helix</keyword>
<dbReference type="OrthoDB" id="364779at2759"/>
<reference evidence="7" key="1">
    <citation type="submission" date="2018-11" db="EMBL/GenBank/DDBJ databases">
        <authorList>
            <consortium name="Pathogen Informatics"/>
        </authorList>
    </citation>
    <scope>NUCLEOTIDE SEQUENCE</scope>
</reference>
<evidence type="ECO:0000313" key="8">
    <source>
        <dbReference type="Proteomes" id="UP000784294"/>
    </source>
</evidence>
<evidence type="ECO:0000256" key="2">
    <source>
        <dbReference type="ARBA" id="ARBA00007558"/>
    </source>
</evidence>
<name>A0A3S5AMF7_9PLAT</name>
<keyword evidence="3" id="KW-0812">Transmembrane</keyword>
<dbReference type="EMBL" id="CAAALY010245184">
    <property type="protein sequence ID" value="VEL33110.1"/>
    <property type="molecule type" value="Genomic_DNA"/>
</dbReference>
<dbReference type="Pfam" id="PF04884">
    <property type="entry name" value="UVB_sens_prot"/>
    <property type="match status" value="1"/>
</dbReference>
<proteinExistence type="inferred from homology"/>
<dbReference type="AlphaFoldDB" id="A0A3S5AMF7"/>
<evidence type="ECO:0000256" key="1">
    <source>
        <dbReference type="ARBA" id="ARBA00004370"/>
    </source>
</evidence>
<dbReference type="PANTHER" id="PTHR12770:SF31">
    <property type="entry name" value="RUS FAMILY MEMBER 1"/>
    <property type="match status" value="1"/>
</dbReference>
<evidence type="ECO:0000256" key="4">
    <source>
        <dbReference type="ARBA" id="ARBA00022989"/>
    </source>
</evidence>
<dbReference type="InterPro" id="IPR006968">
    <property type="entry name" value="RUS_fam"/>
</dbReference>
<evidence type="ECO:0000313" key="7">
    <source>
        <dbReference type="EMBL" id="VEL33110.1"/>
    </source>
</evidence>
<gene>
    <name evidence="7" type="ORF">PXEA_LOCUS26550</name>
</gene>
<evidence type="ECO:0000256" key="5">
    <source>
        <dbReference type="ARBA" id="ARBA00023136"/>
    </source>
</evidence>
<keyword evidence="8" id="KW-1185">Reference proteome</keyword>
<evidence type="ECO:0000259" key="6">
    <source>
        <dbReference type="Pfam" id="PF04884"/>
    </source>
</evidence>
<feature type="domain" description="Protein root UVB sensitive/RUS" evidence="6">
    <location>
        <begin position="34"/>
        <end position="77"/>
    </location>
</feature>
<accession>A0A3S5AMF7</accession>
<comment type="subcellular location">
    <subcellularLocation>
        <location evidence="1">Membrane</location>
    </subcellularLocation>
</comment>
<dbReference type="PANTHER" id="PTHR12770">
    <property type="entry name" value="RUS1 FAMILY PROTEIN C16ORF58"/>
    <property type="match status" value="1"/>
</dbReference>
<sequence length="156" mass="17793">MARLTDDAGEMFGNVPRPRSYSGNDHAHNGLRVSLILTAYFLLTSIHLYCNWRCVTCLQFRTFNRARFHLVFGRFLLERYCLKYYSESKNFAPRLANVSWANRMEPIFSWLPQLDAWSHGLESGSIVYKLTASGAQRSIAFGCGLRALPLCGSVFL</sequence>
<dbReference type="InterPro" id="IPR054549">
    <property type="entry name" value="UVB_sens_RUS_dom"/>
</dbReference>
<comment type="caution">
    <text evidence="7">The sequence shown here is derived from an EMBL/GenBank/DDBJ whole genome shotgun (WGS) entry which is preliminary data.</text>
</comment>
<keyword evidence="5" id="KW-0472">Membrane</keyword>
<comment type="similarity">
    <text evidence="2">Belongs to the RUS1 family.</text>
</comment>
<organism evidence="7 8">
    <name type="scientific">Protopolystoma xenopodis</name>
    <dbReference type="NCBI Taxonomy" id="117903"/>
    <lineage>
        <taxon>Eukaryota</taxon>
        <taxon>Metazoa</taxon>
        <taxon>Spiralia</taxon>
        <taxon>Lophotrochozoa</taxon>
        <taxon>Platyhelminthes</taxon>
        <taxon>Monogenea</taxon>
        <taxon>Polyopisthocotylea</taxon>
        <taxon>Polystomatidea</taxon>
        <taxon>Polystomatidae</taxon>
        <taxon>Protopolystoma</taxon>
    </lineage>
</organism>
<evidence type="ECO:0000256" key="3">
    <source>
        <dbReference type="ARBA" id="ARBA00022692"/>
    </source>
</evidence>
<protein>
    <recommendedName>
        <fullName evidence="6">Protein root UVB sensitive/RUS domain-containing protein</fullName>
    </recommendedName>
</protein>